<dbReference type="PANTHER" id="PTHR31234:SF66">
    <property type="entry name" value="LATE EMBRYOGENESIS ABUNDANT PROTEIN"/>
    <property type="match status" value="1"/>
</dbReference>
<evidence type="ECO:0000256" key="3">
    <source>
        <dbReference type="SAM" id="Phobius"/>
    </source>
</evidence>
<dbReference type="GO" id="GO:0098542">
    <property type="term" value="P:defense response to other organism"/>
    <property type="evidence" value="ECO:0007669"/>
    <property type="project" value="InterPro"/>
</dbReference>
<organism evidence="4">
    <name type="scientific">Anthurium amnicola</name>
    <dbReference type="NCBI Taxonomy" id="1678845"/>
    <lineage>
        <taxon>Eukaryota</taxon>
        <taxon>Viridiplantae</taxon>
        <taxon>Streptophyta</taxon>
        <taxon>Embryophyta</taxon>
        <taxon>Tracheophyta</taxon>
        <taxon>Spermatophyta</taxon>
        <taxon>Magnoliopsida</taxon>
        <taxon>Liliopsida</taxon>
        <taxon>Araceae</taxon>
        <taxon>Pothoideae</taxon>
        <taxon>Potheae</taxon>
        <taxon>Anthurium</taxon>
    </lineage>
</organism>
<dbReference type="EMBL" id="GDJX01013419">
    <property type="protein sequence ID" value="JAT54517.1"/>
    <property type="molecule type" value="Transcribed_RNA"/>
</dbReference>
<name>A0A1D1YIQ5_9ARAE</name>
<keyword evidence="3" id="KW-0812">Transmembrane</keyword>
<keyword evidence="2 3" id="KW-0472">Membrane</keyword>
<evidence type="ECO:0000256" key="1">
    <source>
        <dbReference type="ARBA" id="ARBA00004370"/>
    </source>
</evidence>
<gene>
    <name evidence="4" type="primary">leuB_16</name>
    <name evidence="4" type="ORF">g.25253</name>
</gene>
<accession>A0A1D1YIQ5</accession>
<protein>
    <submittedName>
        <fullName evidence="4">3-isopropylmalate dehydrogenase</fullName>
    </submittedName>
</protein>
<dbReference type="PANTHER" id="PTHR31234">
    <property type="entry name" value="LATE EMBRYOGENESIS ABUNDANT (LEA) HYDROXYPROLINE-RICH GLYCOPROTEIN FAMILY"/>
    <property type="match status" value="1"/>
</dbReference>
<evidence type="ECO:0000313" key="4">
    <source>
        <dbReference type="EMBL" id="JAT54517.1"/>
    </source>
</evidence>
<dbReference type="GO" id="GO:0005886">
    <property type="term" value="C:plasma membrane"/>
    <property type="evidence" value="ECO:0007669"/>
    <property type="project" value="TreeGrafter"/>
</dbReference>
<evidence type="ECO:0000256" key="2">
    <source>
        <dbReference type="ARBA" id="ARBA00023136"/>
    </source>
</evidence>
<proteinExistence type="predicted"/>
<comment type="subcellular location">
    <subcellularLocation>
        <location evidence="1">Membrane</location>
    </subcellularLocation>
</comment>
<reference evidence="4" key="1">
    <citation type="submission" date="2015-07" db="EMBL/GenBank/DDBJ databases">
        <title>Transcriptome Assembly of Anthurium amnicola.</title>
        <authorList>
            <person name="Suzuki J."/>
        </authorList>
    </citation>
    <scope>NUCLEOTIDE SEQUENCE</scope>
</reference>
<sequence>MKEKPLLPDHRSKLLVWFAVIVCMILVVAIIITGIVVLGVYLAYRPKMPYIRVRDTHLDDLLYDQFGRLDVRMTINIEAVNDNTKADATFSDIAFDLQFARIPIARLRAEPFEVSKNNTFLLPYSVESSPVPLGAEAMEKMDKALKQGTVAFDLGGQAKTRWRVGVFVSIRFWTHLDCTLQYFTVNHTSTDLDCTSRSH</sequence>
<feature type="transmembrane region" description="Helical" evidence="3">
    <location>
        <begin position="15"/>
        <end position="44"/>
    </location>
</feature>
<dbReference type="InterPro" id="IPR044839">
    <property type="entry name" value="NDR1-like"/>
</dbReference>
<keyword evidence="3" id="KW-1133">Transmembrane helix</keyword>
<dbReference type="AlphaFoldDB" id="A0A1D1YIQ5"/>